<evidence type="ECO:0000313" key="2">
    <source>
        <dbReference type="EMBL" id="TWI76479.1"/>
    </source>
</evidence>
<dbReference type="AlphaFoldDB" id="A0A562S5B7"/>
<dbReference type="EMBL" id="VLLA01000001">
    <property type="protein sequence ID" value="TWI76479.1"/>
    <property type="molecule type" value="Genomic_DNA"/>
</dbReference>
<proteinExistence type="predicted"/>
<gene>
    <name evidence="2" type="ORF">IQ16_00720</name>
</gene>
<dbReference type="RefSeq" id="WP_158646906.1">
    <property type="nucleotide sequence ID" value="NZ_VLLA01000001.1"/>
</dbReference>
<evidence type="ECO:0000256" key="1">
    <source>
        <dbReference type="SAM" id="MobiDB-lite"/>
    </source>
</evidence>
<evidence type="ECO:0000313" key="3">
    <source>
        <dbReference type="Proteomes" id="UP000316291"/>
    </source>
</evidence>
<comment type="caution">
    <text evidence="2">The sequence shown here is derived from an EMBL/GenBank/DDBJ whole genome shotgun (WGS) entry which is preliminary data.</text>
</comment>
<reference evidence="2 3" key="1">
    <citation type="journal article" date="2015" name="Stand. Genomic Sci.">
        <title>Genomic Encyclopedia of Bacterial and Archaeal Type Strains, Phase III: the genomes of soil and plant-associated and newly described type strains.</title>
        <authorList>
            <person name="Whitman W.B."/>
            <person name="Woyke T."/>
            <person name="Klenk H.P."/>
            <person name="Zhou Y."/>
            <person name="Lilburn T.G."/>
            <person name="Beck B.J."/>
            <person name="De Vos P."/>
            <person name="Vandamme P."/>
            <person name="Eisen J.A."/>
            <person name="Garrity G."/>
            <person name="Hugenholtz P."/>
            <person name="Kyrpides N.C."/>
        </authorList>
    </citation>
    <scope>NUCLEOTIDE SEQUENCE [LARGE SCALE GENOMIC DNA]</scope>
    <source>
        <strain evidence="2 3">CGMCC 1.10948</strain>
    </source>
</reference>
<dbReference type="Proteomes" id="UP000316291">
    <property type="component" value="Unassembled WGS sequence"/>
</dbReference>
<name>A0A562S5B7_9BRAD</name>
<accession>A0A562S5B7</accession>
<organism evidence="2 3">
    <name type="scientific">Bradyrhizobium huanghuaihaiense</name>
    <dbReference type="NCBI Taxonomy" id="990078"/>
    <lineage>
        <taxon>Bacteria</taxon>
        <taxon>Pseudomonadati</taxon>
        <taxon>Pseudomonadota</taxon>
        <taxon>Alphaproteobacteria</taxon>
        <taxon>Hyphomicrobiales</taxon>
        <taxon>Nitrobacteraceae</taxon>
        <taxon>Bradyrhizobium</taxon>
    </lineage>
</organism>
<keyword evidence="3" id="KW-1185">Reference proteome</keyword>
<sequence length="47" mass="5244">MSNLGHPGTKRSLPPAAGTDALVMGRGKRRWLASMVETLLRRQYHEP</sequence>
<feature type="region of interest" description="Disordered" evidence="1">
    <location>
        <begin position="1"/>
        <end position="23"/>
    </location>
</feature>
<protein>
    <submittedName>
        <fullName evidence="2">Uncharacterized protein</fullName>
    </submittedName>
</protein>